<keyword evidence="3" id="KW-1185">Reference proteome</keyword>
<keyword evidence="1" id="KW-0732">Signal</keyword>
<evidence type="ECO:0000313" key="3">
    <source>
        <dbReference type="Proteomes" id="UP001218218"/>
    </source>
</evidence>
<feature type="chain" id="PRO_5041934575" description="Secreted protein" evidence="1">
    <location>
        <begin position="19"/>
        <end position="72"/>
    </location>
</feature>
<feature type="signal peptide" evidence="1">
    <location>
        <begin position="1"/>
        <end position="18"/>
    </location>
</feature>
<name>A0AAD7EAD4_9AGAR</name>
<dbReference type="Proteomes" id="UP001218218">
    <property type="component" value="Unassembled WGS sequence"/>
</dbReference>
<dbReference type="EMBL" id="JARIHO010000096">
    <property type="protein sequence ID" value="KAJ7305507.1"/>
    <property type="molecule type" value="Genomic_DNA"/>
</dbReference>
<organism evidence="2 3">
    <name type="scientific">Mycena albidolilacea</name>
    <dbReference type="NCBI Taxonomy" id="1033008"/>
    <lineage>
        <taxon>Eukaryota</taxon>
        <taxon>Fungi</taxon>
        <taxon>Dikarya</taxon>
        <taxon>Basidiomycota</taxon>
        <taxon>Agaricomycotina</taxon>
        <taxon>Agaricomycetes</taxon>
        <taxon>Agaricomycetidae</taxon>
        <taxon>Agaricales</taxon>
        <taxon>Marasmiineae</taxon>
        <taxon>Mycenaceae</taxon>
        <taxon>Mycena</taxon>
    </lineage>
</organism>
<evidence type="ECO:0008006" key="4">
    <source>
        <dbReference type="Google" id="ProtNLM"/>
    </source>
</evidence>
<evidence type="ECO:0000256" key="1">
    <source>
        <dbReference type="SAM" id="SignalP"/>
    </source>
</evidence>
<dbReference type="AlphaFoldDB" id="A0AAD7EAD4"/>
<comment type="caution">
    <text evidence="2">The sequence shown here is derived from an EMBL/GenBank/DDBJ whole genome shotgun (WGS) entry which is preliminary data.</text>
</comment>
<reference evidence="2" key="1">
    <citation type="submission" date="2023-03" db="EMBL/GenBank/DDBJ databases">
        <title>Massive genome expansion in bonnet fungi (Mycena s.s.) driven by repeated elements and novel gene families across ecological guilds.</title>
        <authorList>
            <consortium name="Lawrence Berkeley National Laboratory"/>
            <person name="Harder C.B."/>
            <person name="Miyauchi S."/>
            <person name="Viragh M."/>
            <person name="Kuo A."/>
            <person name="Thoen E."/>
            <person name="Andreopoulos B."/>
            <person name="Lu D."/>
            <person name="Skrede I."/>
            <person name="Drula E."/>
            <person name="Henrissat B."/>
            <person name="Morin E."/>
            <person name="Kohler A."/>
            <person name="Barry K."/>
            <person name="LaButti K."/>
            <person name="Morin E."/>
            <person name="Salamov A."/>
            <person name="Lipzen A."/>
            <person name="Mereny Z."/>
            <person name="Hegedus B."/>
            <person name="Baldrian P."/>
            <person name="Stursova M."/>
            <person name="Weitz H."/>
            <person name="Taylor A."/>
            <person name="Grigoriev I.V."/>
            <person name="Nagy L.G."/>
            <person name="Martin F."/>
            <person name="Kauserud H."/>
        </authorList>
    </citation>
    <scope>NUCLEOTIDE SEQUENCE</scope>
    <source>
        <strain evidence="2">CBHHK002</strain>
    </source>
</reference>
<evidence type="ECO:0000313" key="2">
    <source>
        <dbReference type="EMBL" id="KAJ7305507.1"/>
    </source>
</evidence>
<sequence>MSAASTLHLASAVHVLFSTQFTSMCLTSGRPSSSQEGTCCTVGGGEASAGCDRVAAGIKAKEGQVRVRSLYS</sequence>
<gene>
    <name evidence="2" type="ORF">DFH08DRAFT_902605</name>
</gene>
<proteinExistence type="predicted"/>
<accession>A0AAD7EAD4</accession>
<protein>
    <recommendedName>
        <fullName evidence="4">Secreted protein</fullName>
    </recommendedName>
</protein>